<dbReference type="Pfam" id="PF02534">
    <property type="entry name" value="T4SS-DNA_transf"/>
    <property type="match status" value="2"/>
</dbReference>
<evidence type="ECO:0000313" key="9">
    <source>
        <dbReference type="Proteomes" id="UP000225889"/>
    </source>
</evidence>
<keyword evidence="4 7" id="KW-0812">Transmembrane</keyword>
<evidence type="ECO:0000256" key="4">
    <source>
        <dbReference type="ARBA" id="ARBA00022692"/>
    </source>
</evidence>
<evidence type="ECO:0000256" key="2">
    <source>
        <dbReference type="ARBA" id="ARBA00008806"/>
    </source>
</evidence>
<dbReference type="PANTHER" id="PTHR37937:SF1">
    <property type="entry name" value="CONJUGATIVE TRANSFER: DNA TRANSPORT"/>
    <property type="match status" value="1"/>
</dbReference>
<dbReference type="RefSeq" id="WP_099391326.1">
    <property type="nucleotide sequence ID" value="NZ_PDYF01000008.1"/>
</dbReference>
<evidence type="ECO:0000256" key="6">
    <source>
        <dbReference type="ARBA" id="ARBA00023136"/>
    </source>
</evidence>
<keyword evidence="3" id="KW-1003">Cell membrane</keyword>
<protein>
    <submittedName>
        <fullName evidence="8">Uncharacterized protein</fullName>
    </submittedName>
</protein>
<dbReference type="PANTHER" id="PTHR37937">
    <property type="entry name" value="CONJUGATIVE TRANSFER: DNA TRANSPORT"/>
    <property type="match status" value="1"/>
</dbReference>
<dbReference type="InterPro" id="IPR051539">
    <property type="entry name" value="T4SS-coupling_protein"/>
</dbReference>
<dbReference type="InterPro" id="IPR027417">
    <property type="entry name" value="P-loop_NTPase"/>
</dbReference>
<feature type="transmembrane region" description="Helical" evidence="7">
    <location>
        <begin position="15"/>
        <end position="37"/>
    </location>
</feature>
<evidence type="ECO:0000256" key="3">
    <source>
        <dbReference type="ARBA" id="ARBA00022475"/>
    </source>
</evidence>
<evidence type="ECO:0000256" key="1">
    <source>
        <dbReference type="ARBA" id="ARBA00004651"/>
    </source>
</evidence>
<comment type="similarity">
    <text evidence="2">Belongs to the VirD4/TraG family.</text>
</comment>
<keyword evidence="6 7" id="KW-0472">Membrane</keyword>
<keyword evidence="5 7" id="KW-1133">Transmembrane helix</keyword>
<dbReference type="InterPro" id="IPR003688">
    <property type="entry name" value="TraG/VirD4"/>
</dbReference>
<organism evidence="8 9">
    <name type="scientific">Pseudobutyrivibrio ruminis</name>
    <dbReference type="NCBI Taxonomy" id="46206"/>
    <lineage>
        <taxon>Bacteria</taxon>
        <taxon>Bacillati</taxon>
        <taxon>Bacillota</taxon>
        <taxon>Clostridia</taxon>
        <taxon>Lachnospirales</taxon>
        <taxon>Lachnospiraceae</taxon>
        <taxon>Pseudobutyrivibrio</taxon>
    </lineage>
</organism>
<reference evidence="8 9" key="1">
    <citation type="submission" date="2017-10" db="EMBL/GenBank/DDBJ databases">
        <title>Resolving the taxonomy of Roseburia spp., Eubacterium rectale and Agathobacter spp. through phylogenomic analysis.</title>
        <authorList>
            <person name="Sheridan P.O."/>
            <person name="Walker A.W."/>
            <person name="Duncan S.H."/>
            <person name="Scott K.P."/>
            <person name="Toole P.W.O."/>
            <person name="Luis P."/>
            <person name="Flint H.J."/>
        </authorList>
    </citation>
    <scope>NUCLEOTIDE SEQUENCE [LARGE SCALE GENOMIC DNA]</scope>
    <source>
        <strain evidence="8 9">JK626</strain>
    </source>
</reference>
<proteinExistence type="inferred from homology"/>
<feature type="transmembrane region" description="Helical" evidence="7">
    <location>
        <begin position="68"/>
        <end position="86"/>
    </location>
</feature>
<dbReference type="AlphaFoldDB" id="A0A2G3DXA7"/>
<sequence>MSQIRKAQKKDPKSILLTWLAVTLLLTYLGMMFGAVWDEDGGIGTLFPNFIEYYTASPLNLIVKYTEHAPIFIGIFVFTWTLFYIFQQTQFSYDFQGEEYGSASWATAKAFTNEFANHDNNNLVEVNFGDKEEEVRKKFPRLQFPYRVNTKNYWLAEGVYVNIDNEKTSNLNALVIGPPGTGKSFRLARPVLSQLAGNYVVTDPKAELFHQTAQYFEDNGYEVMVLNVESEDSMSMSVHFNPFRYIRNESEIMSMAQILMKATTAPGAESGSNQFFEDSAEILLTCLLYIIHYDRPPEKQNWKEFVKLLEATAVHQTGTGQIENYGMPKYNQDGTMATDHNGNPELVGGPDCEPGILRIVTDCDKRWRESPEHKGDGTHFPGFVDIEKYYNGAPETTSSIVASLDAHCRYMKLRCVQELLSEDEIDISKNFGYSQPDENSSTGKRILYLVTSENQHYFDWIVSVIYSLFFDELYHLTMADPWFHETLPQHLTFLMDEFANVTLPDSFVERLSTMRSRNMSAFMIVQNLIQLKRKFPKYDMDHDLIGNCSIIEILGAPDQDSCEYLSKMFGNQTIHKRSIGNTYGMQGSTSHTDDIMEKPLFSAQEMYSMKKDGPAAIIVKGSNPLYEPKVQFQNSPLMPLLCRKDYYVPKNLRKAANSPAIGPDGSEYYDEETDDVVVDFEKYGDRQLMVKKLMDKGFKPHQIDVMEDVILNVNVRMDDITAYINPTMSIEEIEDILYAN</sequence>
<dbReference type="Gene3D" id="3.40.50.300">
    <property type="entry name" value="P-loop containing nucleotide triphosphate hydrolases"/>
    <property type="match status" value="1"/>
</dbReference>
<dbReference type="SUPFAM" id="SSF52540">
    <property type="entry name" value="P-loop containing nucleoside triphosphate hydrolases"/>
    <property type="match status" value="1"/>
</dbReference>
<evidence type="ECO:0000313" key="8">
    <source>
        <dbReference type="EMBL" id="PHU35500.1"/>
    </source>
</evidence>
<gene>
    <name evidence="8" type="ORF">CSX01_02560</name>
</gene>
<comment type="caution">
    <text evidence="8">The sequence shown here is derived from an EMBL/GenBank/DDBJ whole genome shotgun (WGS) entry which is preliminary data.</text>
</comment>
<dbReference type="EMBL" id="PDYF01000008">
    <property type="protein sequence ID" value="PHU35500.1"/>
    <property type="molecule type" value="Genomic_DNA"/>
</dbReference>
<dbReference type="Proteomes" id="UP000225889">
    <property type="component" value="Unassembled WGS sequence"/>
</dbReference>
<reference evidence="8 9" key="2">
    <citation type="submission" date="2017-10" db="EMBL/GenBank/DDBJ databases">
        <authorList>
            <person name="Banno H."/>
            <person name="Chua N.-H."/>
        </authorList>
    </citation>
    <scope>NUCLEOTIDE SEQUENCE [LARGE SCALE GENOMIC DNA]</scope>
    <source>
        <strain evidence="8 9">JK626</strain>
    </source>
</reference>
<evidence type="ECO:0000256" key="7">
    <source>
        <dbReference type="SAM" id="Phobius"/>
    </source>
</evidence>
<dbReference type="CDD" id="cd01127">
    <property type="entry name" value="TrwB_TraG_TraD_VirD4"/>
    <property type="match status" value="2"/>
</dbReference>
<comment type="subcellular location">
    <subcellularLocation>
        <location evidence="1">Cell membrane</location>
        <topology evidence="1">Multi-pass membrane protein</topology>
    </subcellularLocation>
</comment>
<dbReference type="GO" id="GO:0005886">
    <property type="term" value="C:plasma membrane"/>
    <property type="evidence" value="ECO:0007669"/>
    <property type="project" value="UniProtKB-SubCell"/>
</dbReference>
<accession>A0A2G3DXA7</accession>
<name>A0A2G3DXA7_9FIRM</name>
<evidence type="ECO:0000256" key="5">
    <source>
        <dbReference type="ARBA" id="ARBA00022989"/>
    </source>
</evidence>